<sequence length="349" mass="40330">MKKTFFAILSLALLSCMQPLEKKSTTQNYVLKGTINGEFDDYIKIKYDNQLDSVEVINNIFLFEGEVNSPSAFRFQFDSINSSEVFYLENDTLIFDIIIDEPQLEGDVFKDYNIKQLNGGETPKLKTYLSDFIASTSKSKKNRDLILNKMDSLIKVYPNHDYLGKVLSEMSMKQDLLYNDIRSLVSKLDVDKLSSQDVDILEKYQNKRRKYQIGSQIPSFDLISITGDTVDLKSDFSKYNLIQFWNSWCEKCKDQQEELLQVYQNYNFKGFEIISVSLDTNREDWLTAVSQKSVPWTSLRVKNGFTGELPTEMGITDLPQYYLVDKNGRIIEINLSINELNTILSALMN</sequence>
<evidence type="ECO:0000313" key="6">
    <source>
        <dbReference type="EMBL" id="MFD0932269.1"/>
    </source>
</evidence>
<dbReference type="SUPFAM" id="SSF52833">
    <property type="entry name" value="Thioredoxin-like"/>
    <property type="match status" value="1"/>
</dbReference>
<keyword evidence="7" id="KW-1185">Reference proteome</keyword>
<protein>
    <submittedName>
        <fullName evidence="6">Thioredoxin-like domain-containing protein</fullName>
    </submittedName>
</protein>
<evidence type="ECO:0000256" key="3">
    <source>
        <dbReference type="ARBA" id="ARBA00023157"/>
    </source>
</evidence>
<evidence type="ECO:0000259" key="5">
    <source>
        <dbReference type="PROSITE" id="PS51352"/>
    </source>
</evidence>
<dbReference type="InterPro" id="IPR050553">
    <property type="entry name" value="Thioredoxin_ResA/DsbE_sf"/>
</dbReference>
<dbReference type="Proteomes" id="UP001597049">
    <property type="component" value="Unassembled WGS sequence"/>
</dbReference>
<keyword evidence="3" id="KW-1015">Disulfide bond</keyword>
<dbReference type="PROSITE" id="PS51257">
    <property type="entry name" value="PROKAR_LIPOPROTEIN"/>
    <property type="match status" value="1"/>
</dbReference>
<dbReference type="PANTHER" id="PTHR42852">
    <property type="entry name" value="THIOL:DISULFIDE INTERCHANGE PROTEIN DSBE"/>
    <property type="match status" value="1"/>
</dbReference>
<keyword evidence="2" id="KW-0201">Cytochrome c-type biogenesis</keyword>
<dbReference type="InterPro" id="IPR036249">
    <property type="entry name" value="Thioredoxin-like_sf"/>
</dbReference>
<dbReference type="RefSeq" id="WP_379657595.1">
    <property type="nucleotide sequence ID" value="NZ_JBHTIV010000006.1"/>
</dbReference>
<evidence type="ECO:0000256" key="2">
    <source>
        <dbReference type="ARBA" id="ARBA00022748"/>
    </source>
</evidence>
<dbReference type="Pfam" id="PF13905">
    <property type="entry name" value="Thioredoxin_8"/>
    <property type="match status" value="1"/>
</dbReference>
<feature type="domain" description="Thioredoxin" evidence="5">
    <location>
        <begin position="211"/>
        <end position="349"/>
    </location>
</feature>
<dbReference type="CDD" id="cd02966">
    <property type="entry name" value="TlpA_like_family"/>
    <property type="match status" value="1"/>
</dbReference>
<name>A0ABW3GPV0_9FLAO</name>
<reference evidence="7" key="1">
    <citation type="journal article" date="2019" name="Int. J. Syst. Evol. Microbiol.">
        <title>The Global Catalogue of Microorganisms (GCM) 10K type strain sequencing project: providing services to taxonomists for standard genome sequencing and annotation.</title>
        <authorList>
            <consortium name="The Broad Institute Genomics Platform"/>
            <consortium name="The Broad Institute Genome Sequencing Center for Infectious Disease"/>
            <person name="Wu L."/>
            <person name="Ma J."/>
        </authorList>
    </citation>
    <scope>NUCLEOTIDE SEQUENCE [LARGE SCALE GENOMIC DNA]</scope>
    <source>
        <strain evidence="7">CCUG 56752</strain>
    </source>
</reference>
<dbReference type="InterPro" id="IPR025380">
    <property type="entry name" value="DUF4369"/>
</dbReference>
<dbReference type="PROSITE" id="PS51352">
    <property type="entry name" value="THIOREDOXIN_2"/>
    <property type="match status" value="1"/>
</dbReference>
<dbReference type="Gene3D" id="3.40.30.10">
    <property type="entry name" value="Glutaredoxin"/>
    <property type="match status" value="1"/>
</dbReference>
<organism evidence="6 7">
    <name type="scientific">Psychroflexus salinarum</name>
    <dbReference type="NCBI Taxonomy" id="546024"/>
    <lineage>
        <taxon>Bacteria</taxon>
        <taxon>Pseudomonadati</taxon>
        <taxon>Bacteroidota</taxon>
        <taxon>Flavobacteriia</taxon>
        <taxon>Flavobacteriales</taxon>
        <taxon>Flavobacteriaceae</taxon>
        <taxon>Psychroflexus</taxon>
    </lineage>
</organism>
<keyword evidence="4" id="KW-0676">Redox-active center</keyword>
<dbReference type="Pfam" id="PF14289">
    <property type="entry name" value="DUF4369"/>
    <property type="match status" value="1"/>
</dbReference>
<dbReference type="InterPro" id="IPR012336">
    <property type="entry name" value="Thioredoxin-like_fold"/>
</dbReference>
<dbReference type="PANTHER" id="PTHR42852:SF6">
    <property type="entry name" value="THIOL:DISULFIDE INTERCHANGE PROTEIN DSBE"/>
    <property type="match status" value="1"/>
</dbReference>
<proteinExistence type="predicted"/>
<gene>
    <name evidence="6" type="ORF">ACFQ0R_06585</name>
</gene>
<dbReference type="EMBL" id="JBHTIV010000006">
    <property type="protein sequence ID" value="MFD0932269.1"/>
    <property type="molecule type" value="Genomic_DNA"/>
</dbReference>
<evidence type="ECO:0000313" key="7">
    <source>
        <dbReference type="Proteomes" id="UP001597049"/>
    </source>
</evidence>
<evidence type="ECO:0000256" key="4">
    <source>
        <dbReference type="ARBA" id="ARBA00023284"/>
    </source>
</evidence>
<accession>A0ABW3GPV0</accession>
<evidence type="ECO:0000256" key="1">
    <source>
        <dbReference type="ARBA" id="ARBA00004196"/>
    </source>
</evidence>
<comment type="subcellular location">
    <subcellularLocation>
        <location evidence="1">Cell envelope</location>
    </subcellularLocation>
</comment>
<comment type="caution">
    <text evidence="6">The sequence shown here is derived from an EMBL/GenBank/DDBJ whole genome shotgun (WGS) entry which is preliminary data.</text>
</comment>
<dbReference type="InterPro" id="IPR013766">
    <property type="entry name" value="Thioredoxin_domain"/>
</dbReference>